<keyword evidence="3" id="KW-0687">Ribonucleoprotein</keyword>
<dbReference type="Pfam" id="PF00575">
    <property type="entry name" value="S1"/>
    <property type="match status" value="4"/>
</dbReference>
<dbReference type="InterPro" id="IPR012340">
    <property type="entry name" value="NA-bd_OB-fold"/>
</dbReference>
<evidence type="ECO:0000256" key="3">
    <source>
        <dbReference type="ARBA" id="ARBA00023274"/>
    </source>
</evidence>
<dbReference type="CDD" id="cd05688">
    <property type="entry name" value="S1_RPS1_repeat_ec3"/>
    <property type="match status" value="1"/>
</dbReference>
<dbReference type="Gene3D" id="2.40.50.140">
    <property type="entry name" value="Nucleic acid-binding proteins"/>
    <property type="match status" value="4"/>
</dbReference>
<comment type="similarity">
    <text evidence="1">Belongs to the bacterial ribosomal protein bS1 family.</text>
</comment>
<proteinExistence type="inferred from homology"/>
<dbReference type="InterPro" id="IPR050437">
    <property type="entry name" value="Ribos_protein_bS1-like"/>
</dbReference>
<feature type="domain" description="S1 motif" evidence="4">
    <location>
        <begin position="201"/>
        <end position="273"/>
    </location>
</feature>
<evidence type="ECO:0000313" key="5">
    <source>
        <dbReference type="EMBL" id="MCS3918204.1"/>
    </source>
</evidence>
<feature type="domain" description="S1 motif" evidence="4">
    <location>
        <begin position="28"/>
        <end position="97"/>
    </location>
</feature>
<dbReference type="PANTHER" id="PTHR10724">
    <property type="entry name" value="30S RIBOSOMAL PROTEIN S1"/>
    <property type="match status" value="1"/>
</dbReference>
<organism evidence="5 6">
    <name type="scientific">Candidatus Fervidibacter sacchari</name>
    <dbReference type="NCBI Taxonomy" id="1448929"/>
    <lineage>
        <taxon>Bacteria</taxon>
        <taxon>Candidatus Fervidibacterota</taxon>
        <taxon>Candidatus Fervidibacter</taxon>
    </lineage>
</organism>
<keyword evidence="5" id="KW-0560">Oxidoreductase</keyword>
<evidence type="ECO:0000313" key="6">
    <source>
        <dbReference type="Proteomes" id="UP001204798"/>
    </source>
</evidence>
<dbReference type="PRINTS" id="PR00681">
    <property type="entry name" value="RIBOSOMALS1"/>
</dbReference>
<feature type="domain" description="S1 motif" evidence="4">
    <location>
        <begin position="115"/>
        <end position="180"/>
    </location>
</feature>
<dbReference type="GO" id="GO:0051745">
    <property type="term" value="F:4-hydroxy-3-methylbut-2-enyl diphosphate reductase activity"/>
    <property type="evidence" value="ECO:0007669"/>
    <property type="project" value="UniProtKB-EC"/>
</dbReference>
<dbReference type="CDD" id="cd04465">
    <property type="entry name" value="S1_RPS1_repeat_ec2_hs2"/>
    <property type="match status" value="1"/>
</dbReference>
<dbReference type="SMART" id="SM00316">
    <property type="entry name" value="S1"/>
    <property type="match status" value="4"/>
</dbReference>
<dbReference type="PROSITE" id="PS50126">
    <property type="entry name" value="S1"/>
    <property type="match status" value="4"/>
</dbReference>
<dbReference type="SUPFAM" id="SSF50249">
    <property type="entry name" value="Nucleic acid-binding proteins"/>
    <property type="match status" value="4"/>
</dbReference>
<gene>
    <name evidence="5" type="ORF">M2350_000601</name>
</gene>
<dbReference type="Proteomes" id="UP001204798">
    <property type="component" value="Unassembled WGS sequence"/>
</dbReference>
<feature type="domain" description="S1 motif" evidence="4">
    <location>
        <begin position="290"/>
        <end position="359"/>
    </location>
</feature>
<dbReference type="CDD" id="cd00164">
    <property type="entry name" value="S1_like"/>
    <property type="match status" value="1"/>
</dbReference>
<dbReference type="CDD" id="cd05687">
    <property type="entry name" value="S1_RPS1_repeat_ec1_hs1"/>
    <property type="match status" value="1"/>
</dbReference>
<dbReference type="RefSeq" id="WP_018195487.1">
    <property type="nucleotide sequence ID" value="NZ_CP130454.1"/>
</dbReference>
<dbReference type="InterPro" id="IPR035104">
    <property type="entry name" value="Ribosomal_protein_S1-like"/>
</dbReference>
<name>A0ABT2EKI9_9BACT</name>
<keyword evidence="6" id="KW-1185">Reference proteome</keyword>
<dbReference type="PANTHER" id="PTHR10724:SF7">
    <property type="entry name" value="SMALL RIBOSOMAL SUBUNIT PROTEIN BS1C"/>
    <property type="match status" value="1"/>
</dbReference>
<dbReference type="InterPro" id="IPR003029">
    <property type="entry name" value="S1_domain"/>
</dbReference>
<accession>A0ABT2EKI9</accession>
<protein>
    <submittedName>
        <fullName evidence="5">4-hydroxy-3-methylbut-2-enyl diphosphate reductase</fullName>
        <ecNumber evidence="5">1.17.7.4</ecNumber>
    </submittedName>
</protein>
<sequence length="404" mass="45618">MSEQRTMPTENMDEMMKALESMQPVRAGDILTGRIVQVRQEGVMVDIGGKAEGFIPAIEWGGNHLEEAKVGDEVEVYVLRPESKAEETEGMVLLSKRRADYERAWKRVQEAYENGEILQVMVKDRIKGGLLVDLGVDGFVPASQVVIPQGWRLEHFIGRTIKVKIIEIDRDRRRVLCSNKIALEEDRLRRRRETLSRLYEGAIVEGTVRRITDFGAFVDLGGIDGLLHVSEMGWTRVNHPSEVVKEGQKIQVAVVKIEQSDPSEPPRISLSLKPLLPDPWRTAEKDYPIGAKVKGVVTRIVPFGVFVRLPTGIEGVIPNNELSTRRNVRAEDVVKVGQEVEAKVYQVNVQQRRILLSMRQVAQEQERLQLKEYMQQQTAPQITLGDVFPQLSGAEEKQTEGQGE</sequence>
<comment type="caution">
    <text evidence="5">The sequence shown here is derived from an EMBL/GenBank/DDBJ whole genome shotgun (WGS) entry which is preliminary data.</text>
</comment>
<evidence type="ECO:0000256" key="2">
    <source>
        <dbReference type="ARBA" id="ARBA00022980"/>
    </source>
</evidence>
<keyword evidence="2" id="KW-0689">Ribosomal protein</keyword>
<dbReference type="EMBL" id="JANUCP010000001">
    <property type="protein sequence ID" value="MCS3918204.1"/>
    <property type="molecule type" value="Genomic_DNA"/>
</dbReference>
<evidence type="ECO:0000256" key="1">
    <source>
        <dbReference type="ARBA" id="ARBA00006767"/>
    </source>
</evidence>
<evidence type="ECO:0000259" key="4">
    <source>
        <dbReference type="PROSITE" id="PS50126"/>
    </source>
</evidence>
<dbReference type="EC" id="1.17.7.4" evidence="5"/>
<reference evidence="5 6" key="1">
    <citation type="submission" date="2022-08" db="EMBL/GenBank/DDBJ databases">
        <title>Bacterial and archaeal communities from various locations to study Microbial Dark Matter (Phase II).</title>
        <authorList>
            <person name="Stepanauskas R."/>
        </authorList>
    </citation>
    <scope>NUCLEOTIDE SEQUENCE [LARGE SCALE GENOMIC DNA]</scope>
    <source>
        <strain evidence="5 6">PD1</strain>
    </source>
</reference>